<reference evidence="2 3" key="1">
    <citation type="submission" date="2024-02" db="EMBL/GenBank/DDBJ databases">
        <title>A draft genome for the cacao thread blight pathogen Marasmius crinis-equi.</title>
        <authorList>
            <person name="Cohen S.P."/>
            <person name="Baruah I.K."/>
            <person name="Amoako-Attah I."/>
            <person name="Bukari Y."/>
            <person name="Meinhardt L.W."/>
            <person name="Bailey B.A."/>
        </authorList>
    </citation>
    <scope>NUCLEOTIDE SEQUENCE [LARGE SCALE GENOMIC DNA]</scope>
    <source>
        <strain evidence="2 3">GH-76</strain>
    </source>
</reference>
<evidence type="ECO:0000313" key="2">
    <source>
        <dbReference type="EMBL" id="KAL0569170.1"/>
    </source>
</evidence>
<feature type="compositionally biased region" description="Pro residues" evidence="1">
    <location>
        <begin position="452"/>
        <end position="466"/>
    </location>
</feature>
<feature type="region of interest" description="Disordered" evidence="1">
    <location>
        <begin position="105"/>
        <end position="162"/>
    </location>
</feature>
<gene>
    <name evidence="2" type="ORF">V5O48_012798</name>
</gene>
<feature type="compositionally biased region" description="Basic residues" evidence="1">
    <location>
        <begin position="295"/>
        <end position="306"/>
    </location>
</feature>
<sequence length="970" mass="108562">MSLIPSGPNPVAVAAIVNLEQLEELITQRTQDVEAQKNVLQHANRTGSAESSRKESIRSDLLKTSASLEELVARKAELEEAAACSKKRKAENSLEVLSSDLSEVTSEDEGLQVSKKKNAKQAGRSGEGGSKAVGGKRKDAAGKAIVPKKAKRETTNKESVVGVRASQRLARVAPEATEVPAGRDYRVVKANRERQTGITCCQGLTFTAEDKSRATTLNTEDLRHRSTTAEDNPDERVPSPAGQEEAAKTVTENSGEDNGEQQKGGKKGQERVPTEVLKESEKEVNEGGVQNGGVKKVKKATAKKKAGSTSEPEADSEKKATNQRAGKVKAKEQPANSQSNAADAEDVDDCESEEEYVFSQEMMARQHKLETRAKDEVERYLRNPQERLTDDVRTHIRARANHCPEAATSCFALARDCLITGTGCVKCVYHVLVDKSTKKRDRAGLVELTGVPYPPRGIPPTPPGQPEPVDAYNKRKLPRGKSGEEYCHCGCSIEDAVWGLVLWKTGKIQYMGRAHGYEVLRNPPTPGQRNFEITRLKSFGFRLDDFFTHELVAGGTSYRERERAEIVWKQIARLQREVGCGPQLTLDGLLTMKTEEQVEGEGVLSLPTEVLEIILELVVDYQTIRVESKGRPSGWTCCWSESQLCMVSVVCRQWREAVFNLLAWNNITVYHDDFNPYMPPTNPDRSHFLNGYVERAIRRRKLLRVRLEIRGLRQGRPLRSDALKQLCREGVIWRSFEYQASDGASTGVLCELLDKLEEKSEGWDSLEIDMLEPLFVDPPLMDVFRKMRRMRCLQQVMFEVGWAAAPLVWLWDWSPAIGLHSGCLQAVRDLEVKASPSICLGLLRMMSGITRVQLYLDWEEDRDSDKPHVGGEVLVLKELLQMDVYVGVQDISHGALFHLIECPRLRHFFIEWFEPAKGNSVEIMQGFLQRVPWVVTGGFHLPNATQSEARFFVERGLEERGECIRTWGEL</sequence>
<feature type="region of interest" description="Disordered" evidence="1">
    <location>
        <begin position="215"/>
        <end position="349"/>
    </location>
</feature>
<feature type="region of interest" description="Disordered" evidence="1">
    <location>
        <begin position="39"/>
        <end position="59"/>
    </location>
</feature>
<dbReference type="Proteomes" id="UP001465976">
    <property type="component" value="Unassembled WGS sequence"/>
</dbReference>
<evidence type="ECO:0000313" key="3">
    <source>
        <dbReference type="Proteomes" id="UP001465976"/>
    </source>
</evidence>
<comment type="caution">
    <text evidence="2">The sequence shown here is derived from an EMBL/GenBank/DDBJ whole genome shotgun (WGS) entry which is preliminary data.</text>
</comment>
<accession>A0ABR3F2C7</accession>
<organism evidence="2 3">
    <name type="scientific">Marasmius crinis-equi</name>
    <dbReference type="NCBI Taxonomy" id="585013"/>
    <lineage>
        <taxon>Eukaryota</taxon>
        <taxon>Fungi</taxon>
        <taxon>Dikarya</taxon>
        <taxon>Basidiomycota</taxon>
        <taxon>Agaricomycotina</taxon>
        <taxon>Agaricomycetes</taxon>
        <taxon>Agaricomycetidae</taxon>
        <taxon>Agaricales</taxon>
        <taxon>Marasmiineae</taxon>
        <taxon>Marasmiaceae</taxon>
        <taxon>Marasmius</taxon>
    </lineage>
</organism>
<evidence type="ECO:0008006" key="4">
    <source>
        <dbReference type="Google" id="ProtNLM"/>
    </source>
</evidence>
<proteinExistence type="predicted"/>
<name>A0ABR3F2C7_9AGAR</name>
<feature type="compositionally biased region" description="Polar residues" evidence="1">
    <location>
        <begin position="39"/>
        <end position="50"/>
    </location>
</feature>
<protein>
    <recommendedName>
        <fullName evidence="4">F-box domain-containing protein</fullName>
    </recommendedName>
</protein>
<keyword evidence="3" id="KW-1185">Reference proteome</keyword>
<dbReference type="EMBL" id="JBAHYK010001177">
    <property type="protein sequence ID" value="KAL0569170.1"/>
    <property type="molecule type" value="Genomic_DNA"/>
</dbReference>
<evidence type="ECO:0000256" key="1">
    <source>
        <dbReference type="SAM" id="MobiDB-lite"/>
    </source>
</evidence>
<feature type="region of interest" description="Disordered" evidence="1">
    <location>
        <begin position="450"/>
        <end position="470"/>
    </location>
</feature>
<feature type="compositionally biased region" description="Basic and acidic residues" evidence="1">
    <location>
        <begin position="267"/>
        <end position="285"/>
    </location>
</feature>